<dbReference type="Pfam" id="PF18138">
    <property type="entry name" value="bacHORMA_1"/>
    <property type="match status" value="1"/>
</dbReference>
<dbReference type="RefSeq" id="WP_224195521.1">
    <property type="nucleotide sequence ID" value="NZ_JAIRAU010000044.1"/>
</dbReference>
<organism evidence="2 3">
    <name type="scientific">Nannocystis pusilla</name>
    <dbReference type="NCBI Taxonomy" id="889268"/>
    <lineage>
        <taxon>Bacteria</taxon>
        <taxon>Pseudomonadati</taxon>
        <taxon>Myxococcota</taxon>
        <taxon>Polyangia</taxon>
        <taxon>Nannocystales</taxon>
        <taxon>Nannocystaceae</taxon>
        <taxon>Nannocystis</taxon>
    </lineage>
</organism>
<dbReference type="InterPro" id="IPR041162">
    <property type="entry name" value="Bact_HORMA_1"/>
</dbReference>
<gene>
    <name evidence="2" type="ORF">K7C98_31535</name>
</gene>
<dbReference type="EMBL" id="JAIRAU010000044">
    <property type="protein sequence ID" value="MBZ5713785.1"/>
    <property type="molecule type" value="Genomic_DNA"/>
</dbReference>
<comment type="caution">
    <text evidence="2">The sequence shown here is derived from an EMBL/GenBank/DDBJ whole genome shotgun (WGS) entry which is preliminary data.</text>
</comment>
<reference evidence="2" key="1">
    <citation type="submission" date="2021-08" db="EMBL/GenBank/DDBJ databases">
        <authorList>
            <person name="Stevens D.C."/>
        </authorList>
    </citation>
    <scope>NUCLEOTIDE SEQUENCE</scope>
    <source>
        <strain evidence="2">DSM 53165</strain>
    </source>
</reference>
<keyword evidence="3" id="KW-1185">Reference proteome</keyword>
<protein>
    <recommendedName>
        <fullName evidence="1">Bacterial HORMA domain-containing protein</fullName>
    </recommendedName>
</protein>
<dbReference type="Proteomes" id="UP001139031">
    <property type="component" value="Unassembled WGS sequence"/>
</dbReference>
<evidence type="ECO:0000259" key="1">
    <source>
        <dbReference type="Pfam" id="PF18138"/>
    </source>
</evidence>
<feature type="domain" description="Bacterial HORMA" evidence="1">
    <location>
        <begin position="4"/>
        <end position="161"/>
    </location>
</feature>
<evidence type="ECO:0000313" key="2">
    <source>
        <dbReference type="EMBL" id="MBZ5713785.1"/>
    </source>
</evidence>
<proteinExistence type="predicted"/>
<accession>A0ABS7U090</accession>
<evidence type="ECO:0000313" key="3">
    <source>
        <dbReference type="Proteomes" id="UP001139031"/>
    </source>
</evidence>
<sequence>MASTYTTTEASTFTEARARAVMISVLGDFTALKNAGLITAAQAEEWHDALLFALCEEAVEMFQLKFTSPTGQQRALDYEVKDDGSISASQRPGGINYLDFATGTTVGITLRLRPNGRGREKVLQYLQRRRWGMDGKILTGNTYVDRQYSQSGYGLTRKKVGEWT</sequence>
<name>A0ABS7U090_9BACT</name>